<proteinExistence type="predicted"/>
<evidence type="ECO:0000256" key="2">
    <source>
        <dbReference type="SAM" id="SignalP"/>
    </source>
</evidence>
<evidence type="ECO:0000313" key="4">
    <source>
        <dbReference type="Proteomes" id="UP001164390"/>
    </source>
</evidence>
<dbReference type="KEGG" id="sgrg:L0C25_13175"/>
<feature type="region of interest" description="Disordered" evidence="1">
    <location>
        <begin position="28"/>
        <end position="48"/>
    </location>
</feature>
<name>A0AA46YIT5_9ACTN</name>
<dbReference type="PROSITE" id="PS51257">
    <property type="entry name" value="PROKAR_LIPOPROTEIN"/>
    <property type="match status" value="1"/>
</dbReference>
<sequence>MSVVRSVVLACAVAVLAAGCGTDEPDAERVAYSAPPPSVPPSAGSGQDKAIELSTETCPGTDGGKLVGPVPADWKTDTSRADYCTWSHGTSTLTFEYGDIDGDPWEWVLSQTSVPETLETYPGFEPIRQSRNAGGGPLWHFQYVVNRIDGAVYVDSLQLFRDGWHVTYQADSDEYNRYLERQLIEGLSAT</sequence>
<keyword evidence="2" id="KW-0732">Signal</keyword>
<dbReference type="AlphaFoldDB" id="A0AA46YIT5"/>
<reference evidence="3" key="1">
    <citation type="submission" date="2022-01" db="EMBL/GenBank/DDBJ databases">
        <title>Nocardioidaceae gen. sp. A5X3R13.</title>
        <authorList>
            <person name="Lopez Marin M.A."/>
            <person name="Uhlik O."/>
        </authorList>
    </citation>
    <scope>NUCLEOTIDE SEQUENCE</scope>
    <source>
        <strain evidence="3">A5X3R13</strain>
    </source>
</reference>
<evidence type="ECO:0008006" key="5">
    <source>
        <dbReference type="Google" id="ProtNLM"/>
    </source>
</evidence>
<gene>
    <name evidence="3" type="ORF">L0C25_13175</name>
</gene>
<evidence type="ECO:0000313" key="3">
    <source>
        <dbReference type="EMBL" id="UYM03510.1"/>
    </source>
</evidence>
<feature type="chain" id="PRO_5041293043" description="DUF3558 domain-containing protein" evidence="2">
    <location>
        <begin position="18"/>
        <end position="190"/>
    </location>
</feature>
<accession>A0AA46YIT5</accession>
<dbReference type="EMBL" id="CP094970">
    <property type="protein sequence ID" value="UYM03510.1"/>
    <property type="molecule type" value="Genomic_DNA"/>
</dbReference>
<keyword evidence="4" id="KW-1185">Reference proteome</keyword>
<evidence type="ECO:0000256" key="1">
    <source>
        <dbReference type="SAM" id="MobiDB-lite"/>
    </source>
</evidence>
<protein>
    <recommendedName>
        <fullName evidence="5">DUF3558 domain-containing protein</fullName>
    </recommendedName>
</protein>
<dbReference type="Proteomes" id="UP001164390">
    <property type="component" value="Chromosome"/>
</dbReference>
<feature type="signal peptide" evidence="2">
    <location>
        <begin position="1"/>
        <end position="17"/>
    </location>
</feature>
<organism evidence="3 4">
    <name type="scientific">Solicola gregarius</name>
    <dbReference type="NCBI Taxonomy" id="2908642"/>
    <lineage>
        <taxon>Bacteria</taxon>
        <taxon>Bacillati</taxon>
        <taxon>Actinomycetota</taxon>
        <taxon>Actinomycetes</taxon>
        <taxon>Propionibacteriales</taxon>
        <taxon>Nocardioidaceae</taxon>
        <taxon>Solicola</taxon>
    </lineage>
</organism>
<dbReference type="RefSeq" id="WP_271632120.1">
    <property type="nucleotide sequence ID" value="NZ_CP094970.1"/>
</dbReference>